<evidence type="ECO:0000256" key="2">
    <source>
        <dbReference type="SAM" id="MobiDB-lite"/>
    </source>
</evidence>
<keyword evidence="1" id="KW-0175">Coiled coil</keyword>
<keyword evidence="5" id="KW-1185">Reference proteome</keyword>
<dbReference type="EnsemblMetazoa" id="CapteT212953">
    <property type="protein sequence ID" value="CapteP212953"/>
    <property type="gene ID" value="CapteG212953"/>
</dbReference>
<accession>R7UHQ0</accession>
<evidence type="ECO:0000313" key="3">
    <source>
        <dbReference type="EMBL" id="ELU02807.1"/>
    </source>
</evidence>
<reference evidence="5" key="1">
    <citation type="submission" date="2012-12" db="EMBL/GenBank/DDBJ databases">
        <authorList>
            <person name="Hellsten U."/>
            <person name="Grimwood J."/>
            <person name="Chapman J.A."/>
            <person name="Shapiro H."/>
            <person name="Aerts A."/>
            <person name="Otillar R.P."/>
            <person name="Terry A.Y."/>
            <person name="Boore J.L."/>
            <person name="Simakov O."/>
            <person name="Marletaz F."/>
            <person name="Cho S.-J."/>
            <person name="Edsinger-Gonzales E."/>
            <person name="Havlak P."/>
            <person name="Kuo D.-H."/>
            <person name="Larsson T."/>
            <person name="Lv J."/>
            <person name="Arendt D."/>
            <person name="Savage R."/>
            <person name="Osoegawa K."/>
            <person name="de Jong P."/>
            <person name="Lindberg D.R."/>
            <person name="Seaver E.C."/>
            <person name="Weisblat D.A."/>
            <person name="Putnam N.H."/>
            <person name="Grigoriev I.V."/>
            <person name="Rokhsar D.S."/>
        </authorList>
    </citation>
    <scope>NUCLEOTIDE SEQUENCE</scope>
    <source>
        <strain evidence="5">I ESC-2004</strain>
    </source>
</reference>
<reference evidence="3 5" key="2">
    <citation type="journal article" date="2013" name="Nature">
        <title>Insights into bilaterian evolution from three spiralian genomes.</title>
        <authorList>
            <person name="Simakov O."/>
            <person name="Marletaz F."/>
            <person name="Cho S.J."/>
            <person name="Edsinger-Gonzales E."/>
            <person name="Havlak P."/>
            <person name="Hellsten U."/>
            <person name="Kuo D.H."/>
            <person name="Larsson T."/>
            <person name="Lv J."/>
            <person name="Arendt D."/>
            <person name="Savage R."/>
            <person name="Osoegawa K."/>
            <person name="de Jong P."/>
            <person name="Grimwood J."/>
            <person name="Chapman J.A."/>
            <person name="Shapiro H."/>
            <person name="Aerts A."/>
            <person name="Otillar R.P."/>
            <person name="Terry A.Y."/>
            <person name="Boore J.L."/>
            <person name="Grigoriev I.V."/>
            <person name="Lindberg D.R."/>
            <person name="Seaver E.C."/>
            <person name="Weisblat D.A."/>
            <person name="Putnam N.H."/>
            <person name="Rokhsar D.S."/>
        </authorList>
    </citation>
    <scope>NUCLEOTIDE SEQUENCE</scope>
    <source>
        <strain evidence="3 5">I ESC-2004</strain>
    </source>
</reference>
<dbReference type="EMBL" id="KB303737">
    <property type="protein sequence ID" value="ELU02807.1"/>
    <property type="molecule type" value="Genomic_DNA"/>
</dbReference>
<feature type="region of interest" description="Disordered" evidence="2">
    <location>
        <begin position="1"/>
        <end position="21"/>
    </location>
</feature>
<gene>
    <name evidence="3" type="ORF">CAPTEDRAFT_212953</name>
</gene>
<dbReference type="Proteomes" id="UP000014760">
    <property type="component" value="Unassembled WGS sequence"/>
</dbReference>
<evidence type="ECO:0000313" key="5">
    <source>
        <dbReference type="Proteomes" id="UP000014760"/>
    </source>
</evidence>
<protein>
    <submittedName>
        <fullName evidence="3 4">Uncharacterized protein</fullName>
    </submittedName>
</protein>
<name>R7UHQ0_CAPTE</name>
<dbReference type="EMBL" id="AMQN01008679">
    <property type="status" value="NOT_ANNOTATED_CDS"/>
    <property type="molecule type" value="Genomic_DNA"/>
</dbReference>
<reference evidence="4" key="3">
    <citation type="submission" date="2015-06" db="UniProtKB">
        <authorList>
            <consortium name="EnsemblMetazoa"/>
        </authorList>
    </citation>
    <scope>IDENTIFICATION</scope>
</reference>
<organism evidence="3">
    <name type="scientific">Capitella teleta</name>
    <name type="common">Polychaete worm</name>
    <dbReference type="NCBI Taxonomy" id="283909"/>
    <lineage>
        <taxon>Eukaryota</taxon>
        <taxon>Metazoa</taxon>
        <taxon>Spiralia</taxon>
        <taxon>Lophotrochozoa</taxon>
        <taxon>Annelida</taxon>
        <taxon>Polychaeta</taxon>
        <taxon>Sedentaria</taxon>
        <taxon>Scolecida</taxon>
        <taxon>Capitellidae</taxon>
        <taxon>Capitella</taxon>
    </lineage>
</organism>
<dbReference type="HOGENOM" id="CLU_1724058_0_0_1"/>
<evidence type="ECO:0000256" key="1">
    <source>
        <dbReference type="SAM" id="Coils"/>
    </source>
</evidence>
<sequence length="152" mass="17540">MVHALQNGGHVEVTGSDVSGEKECAQNDVEVLERQLQRLQRWQNMAEEFKKDDIEDVEQVVSAIERHINHALNTHEILNKCEECLYHANLDSHLESDTLNSTFFFGCYRKQMLVYFGCRRITCNVIPSTRPTKRLETWASIDSEDQEVPAKC</sequence>
<dbReference type="AlphaFoldDB" id="R7UHQ0"/>
<feature type="coiled-coil region" evidence="1">
    <location>
        <begin position="22"/>
        <end position="52"/>
    </location>
</feature>
<evidence type="ECO:0000313" key="4">
    <source>
        <dbReference type="EnsemblMetazoa" id="CapteP212953"/>
    </source>
</evidence>
<proteinExistence type="predicted"/>
<dbReference type="EMBL" id="AMQN01008680">
    <property type="status" value="NOT_ANNOTATED_CDS"/>
    <property type="molecule type" value="Genomic_DNA"/>
</dbReference>